<organism evidence="3 4">
    <name type="scientific">Edaphobacter aggregans</name>
    <dbReference type="NCBI Taxonomy" id="570835"/>
    <lineage>
        <taxon>Bacteria</taxon>
        <taxon>Pseudomonadati</taxon>
        <taxon>Acidobacteriota</taxon>
        <taxon>Terriglobia</taxon>
        <taxon>Terriglobales</taxon>
        <taxon>Acidobacteriaceae</taxon>
        <taxon>Edaphobacter</taxon>
    </lineage>
</organism>
<dbReference type="InterPro" id="IPR014044">
    <property type="entry name" value="CAP_dom"/>
</dbReference>
<keyword evidence="1" id="KW-0732">Signal</keyword>
<dbReference type="OrthoDB" id="9783944at2"/>
<evidence type="ECO:0000313" key="3">
    <source>
        <dbReference type="EMBL" id="RSL18811.1"/>
    </source>
</evidence>
<proteinExistence type="predicted"/>
<dbReference type="RefSeq" id="WP_125487113.1">
    <property type="nucleotide sequence ID" value="NZ_RSDW01000001.1"/>
</dbReference>
<name>A0A428MPJ7_9BACT</name>
<comment type="caution">
    <text evidence="3">The sequence shown here is derived from an EMBL/GenBank/DDBJ whole genome shotgun (WGS) entry which is preliminary data.</text>
</comment>
<dbReference type="PANTHER" id="PTHR31157:SF1">
    <property type="entry name" value="SCP DOMAIN-CONTAINING PROTEIN"/>
    <property type="match status" value="1"/>
</dbReference>
<sequence length="270" mass="29530">MSHLTTVHSWIRSNAHKAFVLFAAATFCPPIFAASPSAPGPNVAEQYLLAAANQDRAARGLQPLRFDPTLAQAALYHARQMAAHSEISHQFPGEPELSARGARTGAHFSLITENVAEAPESTMIHDLWMHSKGHRANLLDPNVDVVGISVVVRDHQFYAVEDFANTVDILSFNQQETTVSGLLARSGVQIANNPHIIEDARRTCSMPTGYAGTRKPWFIMRYTADHLTELPTQLQSRLNTGKYHQAVVGACTSTDSGPFTAYNIAVLLYP</sequence>
<feature type="chain" id="PRO_5019105856" evidence="1">
    <location>
        <begin position="34"/>
        <end position="270"/>
    </location>
</feature>
<keyword evidence="4" id="KW-1185">Reference proteome</keyword>
<dbReference type="Gene3D" id="3.40.33.10">
    <property type="entry name" value="CAP"/>
    <property type="match status" value="1"/>
</dbReference>
<evidence type="ECO:0000313" key="4">
    <source>
        <dbReference type="Proteomes" id="UP000269669"/>
    </source>
</evidence>
<evidence type="ECO:0000259" key="2">
    <source>
        <dbReference type="Pfam" id="PF00188"/>
    </source>
</evidence>
<dbReference type="Proteomes" id="UP000269669">
    <property type="component" value="Unassembled WGS sequence"/>
</dbReference>
<feature type="domain" description="SCP" evidence="2">
    <location>
        <begin position="50"/>
        <end position="160"/>
    </location>
</feature>
<dbReference type="CDD" id="cd05379">
    <property type="entry name" value="CAP_bacterial"/>
    <property type="match status" value="1"/>
</dbReference>
<reference evidence="3 4" key="1">
    <citation type="submission" date="2018-12" db="EMBL/GenBank/DDBJ databases">
        <title>Sequencing of bacterial isolates from soil warming experiment in Harvard Forest, Massachusetts, USA.</title>
        <authorList>
            <person name="Deangelis K."/>
        </authorList>
    </citation>
    <scope>NUCLEOTIDE SEQUENCE [LARGE SCALE GENOMIC DNA]</scope>
    <source>
        <strain evidence="3 4">EB153</strain>
    </source>
</reference>
<accession>A0A428MPJ7</accession>
<dbReference type="InterPro" id="IPR035940">
    <property type="entry name" value="CAP_sf"/>
</dbReference>
<gene>
    <name evidence="3" type="ORF">EDE15_4413</name>
</gene>
<dbReference type="SUPFAM" id="SSF55797">
    <property type="entry name" value="PR-1-like"/>
    <property type="match status" value="1"/>
</dbReference>
<feature type="signal peptide" evidence="1">
    <location>
        <begin position="1"/>
        <end position="33"/>
    </location>
</feature>
<dbReference type="AlphaFoldDB" id="A0A428MPJ7"/>
<dbReference type="EMBL" id="RSDW01000001">
    <property type="protein sequence ID" value="RSL18811.1"/>
    <property type="molecule type" value="Genomic_DNA"/>
</dbReference>
<dbReference type="Pfam" id="PF00188">
    <property type="entry name" value="CAP"/>
    <property type="match status" value="1"/>
</dbReference>
<dbReference type="PANTHER" id="PTHR31157">
    <property type="entry name" value="SCP DOMAIN-CONTAINING PROTEIN"/>
    <property type="match status" value="1"/>
</dbReference>
<evidence type="ECO:0000256" key="1">
    <source>
        <dbReference type="SAM" id="SignalP"/>
    </source>
</evidence>
<protein>
    <submittedName>
        <fullName evidence="3">Uncharacterized protein YkwD</fullName>
    </submittedName>
</protein>